<protein>
    <submittedName>
        <fullName evidence="1">Uncharacterized protein</fullName>
    </submittedName>
</protein>
<dbReference type="EMBL" id="KZ857388">
    <property type="protein sequence ID" value="RDX53041.1"/>
    <property type="molecule type" value="Genomic_DNA"/>
</dbReference>
<keyword evidence="2" id="KW-1185">Reference proteome</keyword>
<name>A0A371DKI7_9APHY</name>
<proteinExistence type="predicted"/>
<dbReference type="AlphaFoldDB" id="A0A371DKI7"/>
<evidence type="ECO:0000313" key="1">
    <source>
        <dbReference type="EMBL" id="RDX53041.1"/>
    </source>
</evidence>
<dbReference type="Proteomes" id="UP000256964">
    <property type="component" value="Unassembled WGS sequence"/>
</dbReference>
<reference evidence="1 2" key="1">
    <citation type="journal article" date="2018" name="Biotechnol. Biofuels">
        <title>Integrative visual omics of the white-rot fungus Polyporus brumalis exposes the biotechnological potential of its oxidative enzymes for delignifying raw plant biomass.</title>
        <authorList>
            <person name="Miyauchi S."/>
            <person name="Rancon A."/>
            <person name="Drula E."/>
            <person name="Hage H."/>
            <person name="Chaduli D."/>
            <person name="Favel A."/>
            <person name="Grisel S."/>
            <person name="Henrissat B."/>
            <person name="Herpoel-Gimbert I."/>
            <person name="Ruiz-Duenas F.J."/>
            <person name="Chevret D."/>
            <person name="Hainaut M."/>
            <person name="Lin J."/>
            <person name="Wang M."/>
            <person name="Pangilinan J."/>
            <person name="Lipzen A."/>
            <person name="Lesage-Meessen L."/>
            <person name="Navarro D."/>
            <person name="Riley R."/>
            <person name="Grigoriev I.V."/>
            <person name="Zhou S."/>
            <person name="Raouche S."/>
            <person name="Rosso M.N."/>
        </authorList>
    </citation>
    <scope>NUCLEOTIDE SEQUENCE [LARGE SCALE GENOMIC DNA]</scope>
    <source>
        <strain evidence="1 2">BRFM 1820</strain>
    </source>
</reference>
<sequence length="173" mass="18857">MLFTPSEASVARQRVETNCWKLASFGTDGYEAKVLPSSLSIGKTVYSVCTNHCGLSPNKPPIQLTTKHRPPNVLDIRLYRPHNRIHVTVGRPRPGRVRESREGATCAQGMPTRRLRETIRGMQVQGPRSPPACTVNFTLASCVPATTVASLGGYTGVRRVAIGRDMGCATLQK</sequence>
<evidence type="ECO:0000313" key="2">
    <source>
        <dbReference type="Proteomes" id="UP000256964"/>
    </source>
</evidence>
<accession>A0A371DKI7</accession>
<gene>
    <name evidence="1" type="ORF">OH76DRAFT_64728</name>
</gene>
<organism evidence="1 2">
    <name type="scientific">Lentinus brumalis</name>
    <dbReference type="NCBI Taxonomy" id="2498619"/>
    <lineage>
        <taxon>Eukaryota</taxon>
        <taxon>Fungi</taxon>
        <taxon>Dikarya</taxon>
        <taxon>Basidiomycota</taxon>
        <taxon>Agaricomycotina</taxon>
        <taxon>Agaricomycetes</taxon>
        <taxon>Polyporales</taxon>
        <taxon>Polyporaceae</taxon>
        <taxon>Lentinus</taxon>
    </lineage>
</organism>